<dbReference type="GO" id="GO:0016779">
    <property type="term" value="F:nucleotidyltransferase activity"/>
    <property type="evidence" value="ECO:0007669"/>
    <property type="project" value="TreeGrafter"/>
</dbReference>
<dbReference type="InterPro" id="IPR045886">
    <property type="entry name" value="ThiF/MoeB/HesA"/>
</dbReference>
<dbReference type="AlphaFoldDB" id="X5GX87"/>
<accession>X5GX87</accession>
<name>X5GX87_9RICK</name>
<proteinExistence type="inferred from homology"/>
<evidence type="ECO:0000313" key="4">
    <source>
        <dbReference type="Proteomes" id="UP000023755"/>
    </source>
</evidence>
<comment type="similarity">
    <text evidence="1">Belongs to the HesA/MoeB/ThiF family.</text>
</comment>
<dbReference type="GO" id="GO:0004792">
    <property type="term" value="F:thiosulfate-cyanide sulfurtransferase activity"/>
    <property type="evidence" value="ECO:0007669"/>
    <property type="project" value="TreeGrafter"/>
</dbReference>
<keyword evidence="4" id="KW-1185">Reference proteome</keyword>
<dbReference type="Gene3D" id="3.40.50.720">
    <property type="entry name" value="NAD(P)-binding Rossmann-like Domain"/>
    <property type="match status" value="1"/>
</dbReference>
<feature type="domain" description="THIF-type NAD/FAD binding fold" evidence="2">
    <location>
        <begin position="6"/>
        <end position="239"/>
    </location>
</feature>
<dbReference type="OrthoDB" id="9804286at2"/>
<dbReference type="PANTHER" id="PTHR10953">
    <property type="entry name" value="UBIQUITIN-ACTIVATING ENZYME E1"/>
    <property type="match status" value="1"/>
</dbReference>
<evidence type="ECO:0000259" key="2">
    <source>
        <dbReference type="Pfam" id="PF00899"/>
    </source>
</evidence>
<dbReference type="Pfam" id="PF00899">
    <property type="entry name" value="ThiF"/>
    <property type="match status" value="1"/>
</dbReference>
<organism evidence="3 4">
    <name type="scientific">Neorickettsia helminthoeca str. Oregon</name>
    <dbReference type="NCBI Taxonomy" id="1286528"/>
    <lineage>
        <taxon>Bacteria</taxon>
        <taxon>Pseudomonadati</taxon>
        <taxon>Pseudomonadota</taxon>
        <taxon>Alphaproteobacteria</taxon>
        <taxon>Rickettsiales</taxon>
        <taxon>Anaplasmataceae</taxon>
        <taxon>Neorickettsia</taxon>
    </lineage>
</organism>
<dbReference type="GO" id="GO:0005737">
    <property type="term" value="C:cytoplasm"/>
    <property type="evidence" value="ECO:0007669"/>
    <property type="project" value="TreeGrafter"/>
</dbReference>
<dbReference type="PROSITE" id="PS51257">
    <property type="entry name" value="PROKAR_LIPOPROTEIN"/>
    <property type="match status" value="1"/>
</dbReference>
<dbReference type="GO" id="GO:0008641">
    <property type="term" value="F:ubiquitin-like modifier activating enzyme activity"/>
    <property type="evidence" value="ECO:0007669"/>
    <property type="project" value="InterPro"/>
</dbReference>
<dbReference type="FunFam" id="3.40.50.720:FF:000080">
    <property type="entry name" value="Thiazole biosynthesis adenylyltransferase ThiF"/>
    <property type="match status" value="1"/>
</dbReference>
<dbReference type="HOGENOM" id="CLU_013325_10_0_5"/>
<dbReference type="EMBL" id="CP007481">
    <property type="protein sequence ID" value="AHX11667.1"/>
    <property type="molecule type" value="Genomic_DNA"/>
</dbReference>
<protein>
    <submittedName>
        <fullName evidence="3">ThiF family protein</fullName>
    </submittedName>
</protein>
<gene>
    <name evidence="3" type="ORF">NHE_0735</name>
</gene>
<dbReference type="InterPro" id="IPR000594">
    <property type="entry name" value="ThiF_NAD_FAD-bd"/>
</dbReference>
<dbReference type="PANTHER" id="PTHR10953:SF102">
    <property type="entry name" value="ADENYLYLTRANSFERASE AND SULFURTRANSFERASE MOCS3"/>
    <property type="match status" value="1"/>
</dbReference>
<dbReference type="SUPFAM" id="SSF69572">
    <property type="entry name" value="Activating enzymes of the ubiquitin-like proteins"/>
    <property type="match status" value="1"/>
</dbReference>
<reference evidence="3 4" key="1">
    <citation type="submission" date="2014-03" db="EMBL/GenBank/DDBJ databases">
        <title>Sequencing and Comparison of Genomes and Transcriptome Profiles of Human Ehrlichiosis Agents.</title>
        <authorList>
            <person name="Lin M."/>
            <person name="Daugherty S.C."/>
            <person name="Nagaraj S."/>
            <person name="Cheng Z."/>
            <person name="Xiong Q."/>
            <person name="Lin F.-Y."/>
            <person name="Sengamalay N."/>
            <person name="Ott S."/>
            <person name="Godinez A."/>
            <person name="Tallon L.J."/>
            <person name="Sadzewicz L."/>
            <person name="Fraser C.M."/>
            <person name="Dunning Hotopp J.C."/>
            <person name="Rikihisa Y."/>
        </authorList>
    </citation>
    <scope>NUCLEOTIDE SEQUENCE [LARGE SCALE GENOMIC DNA]</scope>
    <source>
        <strain evidence="3 4">Oregon</strain>
    </source>
</reference>
<evidence type="ECO:0000313" key="3">
    <source>
        <dbReference type="EMBL" id="AHX11667.1"/>
    </source>
</evidence>
<evidence type="ECO:0000256" key="1">
    <source>
        <dbReference type="ARBA" id="ARBA00009919"/>
    </source>
</evidence>
<dbReference type="RefSeq" id="WP_038559970.1">
    <property type="nucleotide sequence ID" value="NZ_CP007481.1"/>
</dbReference>
<dbReference type="STRING" id="1286528.NHE_0735"/>
<dbReference type="CDD" id="cd00757">
    <property type="entry name" value="ThiF_MoeB_HesA_family"/>
    <property type="match status" value="1"/>
</dbReference>
<dbReference type="KEGG" id="nhm:NHE_0735"/>
<dbReference type="Proteomes" id="UP000023755">
    <property type="component" value="Chromosome"/>
</dbReference>
<sequence length="248" mass="27494">MNRRYLQHFALFGKTGQYAILDAKVLVIGVGGLGCSVLYNLVGAGVGEIAIVDFDRISESNLNRQFLFDNASIHKLKVDAAQTRLKAFNPDCKIHRYPARIQDCSEIISEYEIIVDCSDNFETRFYLNRLCHLLKKPLISGAVIGYSGYVIVIKSFVSIEASCYQCFCYEKPKQAIDHSCEGGGVIGAAVNVIGSIQSMKVIQEILRLHPEDSGTFIFCDVLLNKFRRATILKDPSCNVCGSGQFSKT</sequence>
<dbReference type="InterPro" id="IPR035985">
    <property type="entry name" value="Ubiquitin-activating_enz"/>
</dbReference>